<organism evidence="3 4">
    <name type="scientific">Lamprobacter modestohalophilus</name>
    <dbReference type="NCBI Taxonomy" id="1064514"/>
    <lineage>
        <taxon>Bacteria</taxon>
        <taxon>Pseudomonadati</taxon>
        <taxon>Pseudomonadota</taxon>
        <taxon>Gammaproteobacteria</taxon>
        <taxon>Chromatiales</taxon>
        <taxon>Chromatiaceae</taxon>
        <taxon>Lamprobacter</taxon>
    </lineage>
</organism>
<dbReference type="AlphaFoldDB" id="A0A9X1B4I8"/>
<evidence type="ECO:0000313" key="4">
    <source>
        <dbReference type="Proteomes" id="UP001138768"/>
    </source>
</evidence>
<proteinExistence type="predicted"/>
<feature type="region of interest" description="Disordered" evidence="1">
    <location>
        <begin position="67"/>
        <end position="87"/>
    </location>
</feature>
<accession>A0A9X1B4I8</accession>
<name>A0A9X1B4I8_9GAMM</name>
<reference evidence="3 4" key="1">
    <citation type="journal article" date="2020" name="Microorganisms">
        <title>Osmotic Adaptation and Compatible Solute Biosynthesis of Phototrophic Bacteria as Revealed from Genome Analyses.</title>
        <authorList>
            <person name="Imhoff J.F."/>
            <person name="Rahn T."/>
            <person name="Kunzel S."/>
            <person name="Keller A."/>
            <person name="Neulinger S.C."/>
        </authorList>
    </citation>
    <scope>NUCLEOTIDE SEQUENCE [LARGE SCALE GENOMIC DNA]</scope>
    <source>
        <strain evidence="3 4">DSM 25653</strain>
    </source>
</reference>
<protein>
    <submittedName>
        <fullName evidence="3">Uncharacterized protein</fullName>
    </submittedName>
</protein>
<feature type="signal peptide" evidence="2">
    <location>
        <begin position="1"/>
        <end position="20"/>
    </location>
</feature>
<sequence length="360" mass="37398">MRGTLLSPVLISVALLAGCAAGGLRDAGSDALEAPGEMRAGRATVLEDGASVSGGRLDSGSVGSAAASVTFETSGPERQQGSGEPPIFPNAGLLFDNDVFDQGVLYAMAYLPSSSNVETERANSLAELYADARPGYDLYTFVLGGPVGPQPGTEAAAYDELLRVIETYVLGDPAESGAARGQHGFLVQVDPLLDGQFDAGLSSDAGSEAEQASDAGSSAASLAERALPGLSLQMQVALARQLRVFGHVELADRLESSSGPFLVSSLRPALIPMSAQVPLLIVDLHRLGPEYMYSLIDAYDRPIPGELRGRPESLSAIGRRVQGMFPNRRLDTGAAPPPSGTWIWLIGEPGRSLASAAATF</sequence>
<gene>
    <name evidence="3" type="ORF">CKO42_11675</name>
</gene>
<dbReference type="Proteomes" id="UP001138768">
    <property type="component" value="Unassembled WGS sequence"/>
</dbReference>
<evidence type="ECO:0000313" key="3">
    <source>
        <dbReference type="EMBL" id="MBK1619079.1"/>
    </source>
</evidence>
<evidence type="ECO:0000256" key="1">
    <source>
        <dbReference type="SAM" id="MobiDB-lite"/>
    </source>
</evidence>
<dbReference type="EMBL" id="NRRY01000017">
    <property type="protein sequence ID" value="MBK1619079.1"/>
    <property type="molecule type" value="Genomic_DNA"/>
</dbReference>
<feature type="chain" id="PRO_5040847709" evidence="2">
    <location>
        <begin position="21"/>
        <end position="360"/>
    </location>
</feature>
<dbReference type="RefSeq" id="WP_200244036.1">
    <property type="nucleotide sequence ID" value="NZ_NRRY01000017.1"/>
</dbReference>
<keyword evidence="2" id="KW-0732">Signal</keyword>
<comment type="caution">
    <text evidence="3">The sequence shown here is derived from an EMBL/GenBank/DDBJ whole genome shotgun (WGS) entry which is preliminary data.</text>
</comment>
<evidence type="ECO:0000256" key="2">
    <source>
        <dbReference type="SAM" id="SignalP"/>
    </source>
</evidence>
<feature type="compositionally biased region" description="Polar residues" evidence="1">
    <location>
        <begin position="70"/>
        <end position="82"/>
    </location>
</feature>
<dbReference type="PROSITE" id="PS51257">
    <property type="entry name" value="PROKAR_LIPOPROTEIN"/>
    <property type="match status" value="1"/>
</dbReference>
<keyword evidence="4" id="KW-1185">Reference proteome</keyword>